<dbReference type="EMBL" id="LWDV01000008">
    <property type="protein sequence ID" value="OCL26868.1"/>
    <property type="molecule type" value="Genomic_DNA"/>
</dbReference>
<sequence>MGDKVRITCVSCPMGCDLEVEVLDKEIKKIEGNRCPRGIEYAKAEYFNPTRILPTTAKVKGGVLPLVPVKTAKPIPKGLLEKAMVEIAQVELEAPIKLGDIVIKNILDTGIDVVATRDLAKK</sequence>
<dbReference type="CDD" id="cd00368">
    <property type="entry name" value="Molybdopterin-Binding"/>
    <property type="match status" value="1"/>
</dbReference>
<dbReference type="Gene3D" id="2.20.25.90">
    <property type="entry name" value="ADC-like domains"/>
    <property type="match status" value="1"/>
</dbReference>
<accession>A0A1C0A987</accession>
<dbReference type="PANTHER" id="PTHR39450">
    <property type="entry name" value="MOLYBDOPTERIN OXIDOREDUCTASE, 4FE-4S CLUSTER-BINDING SUBUNIT"/>
    <property type="match status" value="1"/>
</dbReference>
<dbReference type="SUPFAM" id="SSF53706">
    <property type="entry name" value="Formate dehydrogenase/DMSO reductase, domains 1-3"/>
    <property type="match status" value="1"/>
</dbReference>
<dbReference type="RefSeq" id="WP_068716176.1">
    <property type="nucleotide sequence ID" value="NZ_LWDV01000008.1"/>
</dbReference>
<dbReference type="Pfam" id="PF07892">
    <property type="entry name" value="DUF1667"/>
    <property type="match status" value="1"/>
</dbReference>
<reference evidence="1 2" key="2">
    <citation type="submission" date="2016-08" db="EMBL/GenBank/DDBJ databases">
        <title>Orenia metallireducens sp. nov. strain Z6, a Novel Metal-reducing Firmicute from the Deep Subsurface.</title>
        <authorList>
            <person name="Maxim B.I."/>
            <person name="Kenneth K."/>
            <person name="Flynn T.M."/>
            <person name="Oloughlin E.J."/>
            <person name="Locke R.A."/>
            <person name="Weber J.R."/>
            <person name="Egan S.M."/>
            <person name="Mackie R.I."/>
            <person name="Cann I.K."/>
        </authorList>
    </citation>
    <scope>NUCLEOTIDE SEQUENCE [LARGE SCALE GENOMIC DNA]</scope>
    <source>
        <strain evidence="1 2">Z6</strain>
    </source>
</reference>
<name>A0A1C0A987_9FIRM</name>
<comment type="caution">
    <text evidence="1">The sequence shown here is derived from an EMBL/GenBank/DDBJ whole genome shotgun (WGS) entry which is preliminary data.</text>
</comment>
<proteinExistence type="predicted"/>
<dbReference type="Gene3D" id="3.10.530.10">
    <property type="entry name" value="CPE0013-like"/>
    <property type="match status" value="1"/>
</dbReference>
<dbReference type="SUPFAM" id="SSF160148">
    <property type="entry name" value="CPE0013-like"/>
    <property type="match status" value="1"/>
</dbReference>
<evidence type="ECO:0000313" key="1">
    <source>
        <dbReference type="EMBL" id="OCL26868.1"/>
    </source>
</evidence>
<gene>
    <name evidence="1" type="ORF">U472_05090</name>
</gene>
<dbReference type="PANTHER" id="PTHR39450:SF1">
    <property type="entry name" value="DUF1667 DOMAIN-CONTAINING PROTEIN"/>
    <property type="match status" value="1"/>
</dbReference>
<protein>
    <submittedName>
        <fullName evidence="1">Molybdopterin oxidoreductase</fullName>
    </submittedName>
</protein>
<keyword evidence="2" id="KW-1185">Reference proteome</keyword>
<dbReference type="OrthoDB" id="9811531at2"/>
<dbReference type="Proteomes" id="UP000093514">
    <property type="component" value="Unassembled WGS sequence"/>
</dbReference>
<evidence type="ECO:0000313" key="2">
    <source>
        <dbReference type="Proteomes" id="UP000093514"/>
    </source>
</evidence>
<dbReference type="InterPro" id="IPR036593">
    <property type="entry name" value="CPE0013-like_sf"/>
</dbReference>
<dbReference type="AlphaFoldDB" id="A0A1C0A987"/>
<dbReference type="InterPro" id="IPR012460">
    <property type="entry name" value="DUF1667"/>
</dbReference>
<organism evidence="1 2">
    <name type="scientific">Orenia metallireducens</name>
    <dbReference type="NCBI Taxonomy" id="1413210"/>
    <lineage>
        <taxon>Bacteria</taxon>
        <taxon>Bacillati</taxon>
        <taxon>Bacillota</taxon>
        <taxon>Clostridia</taxon>
        <taxon>Halanaerobiales</taxon>
        <taxon>Halobacteroidaceae</taxon>
        <taxon>Orenia</taxon>
    </lineage>
</organism>
<reference evidence="2" key="1">
    <citation type="submission" date="2016-07" db="EMBL/GenBank/DDBJ databases">
        <authorList>
            <person name="Florea S."/>
            <person name="Webb J.S."/>
            <person name="Jaromczyk J."/>
            <person name="Schardl C.L."/>
        </authorList>
    </citation>
    <scope>NUCLEOTIDE SEQUENCE [LARGE SCALE GENOMIC DNA]</scope>
    <source>
        <strain evidence="2">Z6</strain>
    </source>
</reference>